<evidence type="ECO:0000259" key="2">
    <source>
        <dbReference type="Pfam" id="PF13568"/>
    </source>
</evidence>
<dbReference type="Proteomes" id="UP001570846">
    <property type="component" value="Unassembled WGS sequence"/>
</dbReference>
<protein>
    <submittedName>
        <fullName evidence="3">PorT family protein</fullName>
    </submittedName>
    <submittedName>
        <fullName evidence="4">Porin family protein</fullName>
    </submittedName>
</protein>
<reference evidence="3 5" key="2">
    <citation type="submission" date="2019-09" db="EMBL/GenBank/DDBJ databases">
        <title>A bacterium isolated from glacier soil.</title>
        <authorList>
            <person name="Liu Q."/>
        </authorList>
    </citation>
    <scope>NUCLEOTIDE SEQUENCE [LARGE SCALE GENOMIC DNA]</scope>
    <source>
        <strain evidence="3 5">MDT1-10-3</strain>
    </source>
</reference>
<dbReference type="AlphaFoldDB" id="A0A5M8Q2S8"/>
<evidence type="ECO:0000256" key="1">
    <source>
        <dbReference type="SAM" id="SignalP"/>
    </source>
</evidence>
<evidence type="ECO:0000313" key="4">
    <source>
        <dbReference type="EMBL" id="MFA1773513.1"/>
    </source>
</evidence>
<gene>
    <name evidence="4" type="ORF">ACD591_19590</name>
    <name evidence="3" type="ORF">FOE74_20525</name>
</gene>
<dbReference type="EMBL" id="VKKZ01000026">
    <property type="protein sequence ID" value="KAA6430205.1"/>
    <property type="molecule type" value="Genomic_DNA"/>
</dbReference>
<accession>A0A5M8Q2S8</accession>
<name>A0A5M8Q2S8_9BACT</name>
<dbReference type="Pfam" id="PF13568">
    <property type="entry name" value="OMP_b-brl_2"/>
    <property type="match status" value="1"/>
</dbReference>
<evidence type="ECO:0000313" key="6">
    <source>
        <dbReference type="Proteomes" id="UP001570846"/>
    </source>
</evidence>
<dbReference type="RefSeq" id="WP_149100521.1">
    <property type="nucleotide sequence ID" value="NZ_BMMG01000009.1"/>
</dbReference>
<proteinExistence type="predicted"/>
<keyword evidence="1" id="KW-0732">Signal</keyword>
<dbReference type="Proteomes" id="UP000323866">
    <property type="component" value="Unassembled WGS sequence"/>
</dbReference>
<feature type="signal peptide" evidence="1">
    <location>
        <begin position="1"/>
        <end position="19"/>
    </location>
</feature>
<sequence>MKKLCLLFICAFLFEAAQAQERVLNRGIINHNEESGGGERANSGFGVKGGVLFSSLQGDGKDMLDNLRSSTNWHAGFYSQFSLGQVFSIQPEALYTRREVNADDADRRFDYIDVPVLAVLNLTDNISVHAGPQVGIMLTAKQDDKEIDKEGLNTFDYGAAAGVEAKVSIFRVGGRYYRSFSDLGKFDAANANRALNDIKAGNFQVYLGFGF</sequence>
<comment type="caution">
    <text evidence="3">The sequence shown here is derived from an EMBL/GenBank/DDBJ whole genome shotgun (WGS) entry which is preliminary data.</text>
</comment>
<evidence type="ECO:0000313" key="5">
    <source>
        <dbReference type="Proteomes" id="UP000323866"/>
    </source>
</evidence>
<feature type="domain" description="Outer membrane protein beta-barrel" evidence="2">
    <location>
        <begin position="41"/>
        <end position="183"/>
    </location>
</feature>
<keyword evidence="6" id="KW-1185">Reference proteome</keyword>
<dbReference type="OrthoDB" id="947434at2"/>
<dbReference type="InterPro" id="IPR011250">
    <property type="entry name" value="OMP/PagP_B-barrel"/>
</dbReference>
<dbReference type="InterPro" id="IPR025665">
    <property type="entry name" value="Beta-barrel_OMP_2"/>
</dbReference>
<organism evidence="3 5">
    <name type="scientific">Rufibacter glacialis</name>
    <dbReference type="NCBI Taxonomy" id="1259555"/>
    <lineage>
        <taxon>Bacteria</taxon>
        <taxon>Pseudomonadati</taxon>
        <taxon>Bacteroidota</taxon>
        <taxon>Cytophagia</taxon>
        <taxon>Cytophagales</taxon>
        <taxon>Hymenobacteraceae</taxon>
        <taxon>Rufibacter</taxon>
    </lineage>
</organism>
<dbReference type="EMBL" id="JBGOGF010000013">
    <property type="protein sequence ID" value="MFA1773513.1"/>
    <property type="molecule type" value="Genomic_DNA"/>
</dbReference>
<feature type="chain" id="PRO_5024335843" evidence="1">
    <location>
        <begin position="20"/>
        <end position="211"/>
    </location>
</feature>
<reference evidence="4 6" key="3">
    <citation type="submission" date="2024-08" db="EMBL/GenBank/DDBJ databases">
        <authorList>
            <person name="Wei W."/>
        </authorList>
    </citation>
    <scope>NUCLEOTIDE SEQUENCE [LARGE SCALE GENOMIC DNA]</scope>
    <source>
        <strain evidence="4 6">XU2</strain>
    </source>
</reference>
<dbReference type="SUPFAM" id="SSF56925">
    <property type="entry name" value="OMPA-like"/>
    <property type="match status" value="1"/>
</dbReference>
<evidence type="ECO:0000313" key="3">
    <source>
        <dbReference type="EMBL" id="KAA6430205.1"/>
    </source>
</evidence>
<reference evidence="3 5" key="1">
    <citation type="submission" date="2019-07" db="EMBL/GenBank/DDBJ databases">
        <authorList>
            <person name="Qu J.-H."/>
        </authorList>
    </citation>
    <scope>NUCLEOTIDE SEQUENCE [LARGE SCALE GENOMIC DNA]</scope>
    <source>
        <strain evidence="3 5">MDT1-10-3</strain>
    </source>
</reference>